<keyword evidence="1" id="KW-0812">Transmembrane</keyword>
<dbReference type="Proteomes" id="UP000214747">
    <property type="component" value="Unassembled WGS sequence"/>
</dbReference>
<feature type="transmembrane region" description="Helical" evidence="1">
    <location>
        <begin position="162"/>
        <end position="182"/>
    </location>
</feature>
<accession>A0A225T1J3</accession>
<keyword evidence="3" id="KW-1185">Reference proteome</keyword>
<name>A0A225T1J3_9BURK</name>
<evidence type="ECO:0000313" key="3">
    <source>
        <dbReference type="Proteomes" id="UP000214747"/>
    </source>
</evidence>
<feature type="transmembrane region" description="Helical" evidence="1">
    <location>
        <begin position="36"/>
        <end position="54"/>
    </location>
</feature>
<dbReference type="AlphaFoldDB" id="A0A225T1J3"/>
<dbReference type="EMBL" id="NJGV01000004">
    <property type="protein sequence ID" value="OWY35932.1"/>
    <property type="molecule type" value="Genomic_DNA"/>
</dbReference>
<dbReference type="RefSeq" id="WP_088754252.1">
    <property type="nucleotide sequence ID" value="NZ_NJGV01000004.1"/>
</dbReference>
<gene>
    <name evidence="2" type="ORF">CEJ45_05910</name>
</gene>
<evidence type="ECO:0000256" key="1">
    <source>
        <dbReference type="SAM" id="Phobius"/>
    </source>
</evidence>
<keyword evidence="1" id="KW-0472">Membrane</keyword>
<sequence>MSADEKSKTINDELFELCEKLYFHEVDTRDKVNARLQMPFAIGVAMAGILSFMLQNLDRAASGTWLYVFYGCYFFSGSFIFLGTWYFIKAAWSTEYQFVAPGVFWTNYKAECYYSYEHLENADELARNAFRSMLSDQYGRTSSANAIANDMRAYHLHLTLKFLIHAGMYAMFALMVFYFSGLNKQEKDSPVRVLITAPITLEK</sequence>
<proteinExistence type="predicted"/>
<organism evidence="2 3">
    <name type="scientific">Herbaspirillum aquaticum</name>
    <dbReference type="NCBI Taxonomy" id="568783"/>
    <lineage>
        <taxon>Bacteria</taxon>
        <taxon>Pseudomonadati</taxon>
        <taxon>Pseudomonadota</taxon>
        <taxon>Betaproteobacteria</taxon>
        <taxon>Burkholderiales</taxon>
        <taxon>Oxalobacteraceae</taxon>
        <taxon>Herbaspirillum</taxon>
    </lineage>
</organism>
<protein>
    <submittedName>
        <fullName evidence="2">Uncharacterized protein</fullName>
    </submittedName>
</protein>
<evidence type="ECO:0000313" key="2">
    <source>
        <dbReference type="EMBL" id="OWY35932.1"/>
    </source>
</evidence>
<feature type="transmembrane region" description="Helical" evidence="1">
    <location>
        <begin position="66"/>
        <end position="88"/>
    </location>
</feature>
<keyword evidence="1" id="KW-1133">Transmembrane helix</keyword>
<comment type="caution">
    <text evidence="2">The sequence shown here is derived from an EMBL/GenBank/DDBJ whole genome shotgun (WGS) entry which is preliminary data.</text>
</comment>
<reference evidence="2 3" key="1">
    <citation type="journal article" date="2010" name="Int. J. Syst. Evol. Microbiol.">
        <title>Reclassification of Herbaspirillum putei as a later heterotypic synonym of Herbaspirillum huttiense, with the description of H. huttiense subsp. huttiense subsp. nov. and H. huttiense subsp. putei subsp. nov., comb. nov., and description of Herbaspirillum aquaticum sp. nov.</title>
        <authorList>
            <person name="Dobritsa A.P."/>
            <person name="Reddy M.C."/>
            <person name="Samadpour M."/>
        </authorList>
    </citation>
    <scope>NUCLEOTIDE SEQUENCE [LARGE SCALE GENOMIC DNA]</scope>
    <source>
        <strain evidence="2 3">IEH 4430</strain>
    </source>
</reference>